<evidence type="ECO:0000256" key="3">
    <source>
        <dbReference type="ARBA" id="ARBA00023136"/>
    </source>
</evidence>
<sequence length="365" mass="41323">MSYAILQIPCGFLLDSRGFRKILPISIFLVFIGTTIYSYSHNHLLIGFGRIITGAGCSSSYILTVFLATKYFKKSIIPLLIGLAEIANATGDFIADNIYLYTINSLGLHISHLITVSIIFFLFCYSLIIVMKTEEVEYTSTNSIKISAKNALQSMLKILKQPANIAVLSYSFFTWAILMGFPGYWAKNYYIHMHNYTKEYALSIPEFFWISFLISTLAIGAYTKTIQQAKKYIFALSVLGVGVYLLMVIPILFSYFFIIFITILSGLSCAGITLAFFIIQYNTKPKDKALAVSINNLFIVFGAMFGQILFSYAILYDFNKIYKLSSEIHPYFYSGIMMILLWTILALISVVFILQTSRKMKPIKV</sequence>
<dbReference type="Gene3D" id="1.20.1250.20">
    <property type="entry name" value="MFS general substrate transporter like domains"/>
    <property type="match status" value="1"/>
</dbReference>
<dbReference type="STRING" id="573570.F7310_03065"/>
<name>A0A1L4BV94_9GAMM</name>
<feature type="transmembrane region" description="Helical" evidence="4">
    <location>
        <begin position="255"/>
        <end position="278"/>
    </location>
</feature>
<keyword evidence="7" id="KW-1185">Reference proteome</keyword>
<feature type="transmembrane region" description="Helical" evidence="4">
    <location>
        <begin position="107"/>
        <end position="130"/>
    </location>
</feature>
<dbReference type="GO" id="GO:0022857">
    <property type="term" value="F:transmembrane transporter activity"/>
    <property type="evidence" value="ECO:0007669"/>
    <property type="project" value="InterPro"/>
</dbReference>
<feature type="transmembrane region" description="Helical" evidence="4">
    <location>
        <begin position="45"/>
        <end position="69"/>
    </location>
</feature>
<dbReference type="InterPro" id="IPR020846">
    <property type="entry name" value="MFS_dom"/>
</dbReference>
<evidence type="ECO:0000256" key="4">
    <source>
        <dbReference type="SAM" id="Phobius"/>
    </source>
</evidence>
<organism evidence="6 7">
    <name type="scientific">Francisella uliginis</name>
    <dbReference type="NCBI Taxonomy" id="573570"/>
    <lineage>
        <taxon>Bacteria</taxon>
        <taxon>Pseudomonadati</taxon>
        <taxon>Pseudomonadota</taxon>
        <taxon>Gammaproteobacteria</taxon>
        <taxon>Thiotrichales</taxon>
        <taxon>Francisellaceae</taxon>
        <taxon>Francisella</taxon>
    </lineage>
</organism>
<keyword evidence="3 4" id="KW-0472">Membrane</keyword>
<protein>
    <submittedName>
        <fullName evidence="6">MFS transporter</fullName>
    </submittedName>
</protein>
<dbReference type="Proteomes" id="UP000184222">
    <property type="component" value="Chromosome"/>
</dbReference>
<gene>
    <name evidence="6" type="ORF">F7310_03065</name>
</gene>
<feature type="transmembrane region" description="Helical" evidence="4">
    <location>
        <begin position="331"/>
        <end position="354"/>
    </location>
</feature>
<feature type="transmembrane region" description="Helical" evidence="4">
    <location>
        <begin position="232"/>
        <end position="249"/>
    </location>
</feature>
<feature type="transmembrane region" description="Helical" evidence="4">
    <location>
        <begin position="22"/>
        <end position="39"/>
    </location>
</feature>
<feature type="transmembrane region" description="Helical" evidence="4">
    <location>
        <begin position="290"/>
        <end position="315"/>
    </location>
</feature>
<evidence type="ECO:0000256" key="2">
    <source>
        <dbReference type="ARBA" id="ARBA00022989"/>
    </source>
</evidence>
<proteinExistence type="predicted"/>
<dbReference type="InterPro" id="IPR036259">
    <property type="entry name" value="MFS_trans_sf"/>
</dbReference>
<dbReference type="AlphaFoldDB" id="A0A1L4BV94"/>
<evidence type="ECO:0000313" key="7">
    <source>
        <dbReference type="Proteomes" id="UP000184222"/>
    </source>
</evidence>
<evidence type="ECO:0000313" key="6">
    <source>
        <dbReference type="EMBL" id="API87756.1"/>
    </source>
</evidence>
<dbReference type="KEGG" id="frx:F7310_03065"/>
<evidence type="ECO:0000259" key="5">
    <source>
        <dbReference type="PROSITE" id="PS50850"/>
    </source>
</evidence>
<feature type="transmembrane region" description="Helical" evidence="4">
    <location>
        <begin position="165"/>
        <end position="185"/>
    </location>
</feature>
<feature type="domain" description="Major facilitator superfamily (MFS) profile" evidence="5">
    <location>
        <begin position="1"/>
        <end position="361"/>
    </location>
</feature>
<dbReference type="InterPro" id="IPR011701">
    <property type="entry name" value="MFS"/>
</dbReference>
<dbReference type="CDD" id="cd06174">
    <property type="entry name" value="MFS"/>
    <property type="match status" value="1"/>
</dbReference>
<dbReference type="PANTHER" id="PTHR11360:SF284">
    <property type="entry name" value="EG:103B4.3 PROTEIN-RELATED"/>
    <property type="match status" value="1"/>
</dbReference>
<dbReference type="Pfam" id="PF07690">
    <property type="entry name" value="MFS_1"/>
    <property type="match status" value="1"/>
</dbReference>
<feature type="transmembrane region" description="Helical" evidence="4">
    <location>
        <begin position="76"/>
        <end position="95"/>
    </location>
</feature>
<evidence type="ECO:0000256" key="1">
    <source>
        <dbReference type="ARBA" id="ARBA00022692"/>
    </source>
</evidence>
<feature type="transmembrane region" description="Helical" evidence="4">
    <location>
        <begin position="200"/>
        <end position="220"/>
    </location>
</feature>
<dbReference type="InterPro" id="IPR050327">
    <property type="entry name" value="Proton-linked_MCT"/>
</dbReference>
<dbReference type="PROSITE" id="PS50850">
    <property type="entry name" value="MFS"/>
    <property type="match status" value="1"/>
</dbReference>
<dbReference type="PANTHER" id="PTHR11360">
    <property type="entry name" value="MONOCARBOXYLATE TRANSPORTER"/>
    <property type="match status" value="1"/>
</dbReference>
<dbReference type="SUPFAM" id="SSF103473">
    <property type="entry name" value="MFS general substrate transporter"/>
    <property type="match status" value="1"/>
</dbReference>
<dbReference type="EMBL" id="CP016796">
    <property type="protein sequence ID" value="API87756.1"/>
    <property type="molecule type" value="Genomic_DNA"/>
</dbReference>
<accession>A0A1L4BV94</accession>
<keyword evidence="2 4" id="KW-1133">Transmembrane helix</keyword>
<reference evidence="6 7" key="1">
    <citation type="journal article" date="2016" name="Appl. Environ. Microbiol.">
        <title>Whole genome relationships among Francisella bacteria of diverse origin define new species and provide specific regions for detection.</title>
        <authorList>
            <person name="Challacombe J.F."/>
            <person name="Petersen J.M."/>
            <person name="Gallegos-Graves V."/>
            <person name="Hodge D."/>
            <person name="Pillai S."/>
            <person name="Kuske C.R."/>
        </authorList>
    </citation>
    <scope>NUCLEOTIDE SEQUENCE [LARGE SCALE GENOMIC DNA]</scope>
    <source>
        <strain evidence="7">TX07-7310</strain>
    </source>
</reference>
<keyword evidence="1 4" id="KW-0812">Transmembrane</keyword>